<dbReference type="AlphaFoldDB" id="A0A085JE38"/>
<protein>
    <submittedName>
        <fullName evidence="1">Uncharacterized protein</fullName>
    </submittedName>
</protein>
<proteinExistence type="predicted"/>
<keyword evidence="2" id="KW-1185">Reference proteome</keyword>
<dbReference type="RefSeq" id="WP_029991734.1">
    <property type="nucleotide sequence ID" value="NZ_ATMJ01000080.1"/>
</dbReference>
<evidence type="ECO:0000313" key="1">
    <source>
        <dbReference type="EMBL" id="KFD18734.1"/>
    </source>
</evidence>
<evidence type="ECO:0000313" key="2">
    <source>
        <dbReference type="Proteomes" id="UP000028602"/>
    </source>
</evidence>
<dbReference type="OrthoDB" id="662444at2"/>
<organism evidence="1 2">
    <name type="scientific">Tatumella ptyseos ATCC 33301</name>
    <dbReference type="NCBI Taxonomy" id="1005995"/>
    <lineage>
        <taxon>Bacteria</taxon>
        <taxon>Pseudomonadati</taxon>
        <taxon>Pseudomonadota</taxon>
        <taxon>Gammaproteobacteria</taxon>
        <taxon>Enterobacterales</taxon>
        <taxon>Erwiniaceae</taxon>
        <taxon>Tatumella</taxon>
    </lineage>
</organism>
<sequence length="173" mass="20497">MTSTTPRGIQEISCTLKDDTVKSAHRVRITRQNFKGQRSRVFYNLNEAKEYLSLSKSVQGKKLIYSIEHTEEEKYCADKENRNDFSFENFLKLYIRDYIDTKPRENEIQKRYHASTVAFYNIVLEASILDRSPTYKEKVDMGIGNPEDPVYNSFGKYDIRKTTNKKHYLNRER</sequence>
<accession>A0A085JE38</accession>
<gene>
    <name evidence="1" type="ORF">GTPT_2032</name>
</gene>
<comment type="caution">
    <text evidence="1">The sequence shown here is derived from an EMBL/GenBank/DDBJ whole genome shotgun (WGS) entry which is preliminary data.</text>
</comment>
<name>A0A085JE38_9GAMM</name>
<reference evidence="1 2" key="1">
    <citation type="submission" date="2014-05" db="EMBL/GenBank/DDBJ databases">
        <title>ATOL: Assembling a taxonomically balanced genome-scale reconstruction of the evolutionary history of the Enterobacteriaceae.</title>
        <authorList>
            <person name="Plunkett G.III."/>
            <person name="Neeno-Eckwall E.C."/>
            <person name="Glasner J.D."/>
            <person name="Perna N.T."/>
        </authorList>
    </citation>
    <scope>NUCLEOTIDE SEQUENCE [LARGE SCALE GENOMIC DNA]</scope>
    <source>
        <strain evidence="1 2">ATCC 33301</strain>
    </source>
</reference>
<dbReference type="EMBL" id="JMPR01000035">
    <property type="protein sequence ID" value="KFD18734.1"/>
    <property type="molecule type" value="Genomic_DNA"/>
</dbReference>
<dbReference type="Proteomes" id="UP000028602">
    <property type="component" value="Unassembled WGS sequence"/>
</dbReference>